<evidence type="ECO:0000256" key="5">
    <source>
        <dbReference type="ARBA" id="ARBA00022741"/>
    </source>
</evidence>
<comment type="similarity">
    <text evidence="2">Belongs to the CTP synthase family.</text>
</comment>
<evidence type="ECO:0000256" key="1">
    <source>
        <dbReference type="ARBA" id="ARBA00005171"/>
    </source>
</evidence>
<feature type="domain" description="CTP synthase N-terminal" evidence="12">
    <location>
        <begin position="5"/>
        <end position="268"/>
    </location>
</feature>
<dbReference type="InterPro" id="IPR029062">
    <property type="entry name" value="Class_I_gatase-like"/>
</dbReference>
<evidence type="ECO:0000256" key="4">
    <source>
        <dbReference type="ARBA" id="ARBA00022598"/>
    </source>
</evidence>
<keyword evidence="7" id="KW-0315">Glutamine amidotransferase</keyword>
<sequence>MPQTRYIFVSGGVLSGLGKGLITGAISLLLKSTGLKVVPVKCENYLNFDAGLINPIEHGDPFLCADGAETDMDIGTYEMFLNTNLSIDNFITLGQIYKTVIDRERNFDYGGEDVEAIPHVTDEIIRKIKAVGKKDQADVVVVELGGTAGEYQNILYYEASRIMKLKHHDTVVHVHVSYLPTPPHLGEPKTKPTQLSVKQLNSMGIQPDFIVARADRIIDKRRRERFALFCNLEAEDIISSPDVANIYELPLIFDSQNLTQRLRAKLGLKPKKPQLKDWHDFIKKTNQKKIHSAEIAIVGKYFSTGDYHLTDSYRSLVEALRHAAANSRVDLKIREINSQKLNRFNVKKLLAGVDGIIVPIGWGPRGVSGMIQAIRYAREEKIPYLGLCFGMQLSVVEFAQNVAQLKGAHSTEIKPKTAHPVIHIIPAQLRNLKARAYGGTMRLGSWRALVSPKTLAWQIYNRHRGFINKRRGLTEERHRHRYEFNRDYLNRLRKAGLVISARALKEDLVEIIELPRKVHPFFLGTQGHPEYKSRPLFPHPIFIEYLKAASAYHSRGGPPAGEASRMDSSGVK</sequence>
<dbReference type="Pfam" id="PF00117">
    <property type="entry name" value="GATase"/>
    <property type="match status" value="1"/>
</dbReference>
<comment type="pathway">
    <text evidence="1">Pyrimidine metabolism; CTP biosynthesis via de novo pathway; CTP from UDP: step 2/2.</text>
</comment>
<dbReference type="PATRIC" id="fig|1618371.3.peg.939"/>
<dbReference type="GO" id="GO:0003883">
    <property type="term" value="F:CTP synthase activity"/>
    <property type="evidence" value="ECO:0007669"/>
    <property type="project" value="UniProtKB-EC"/>
</dbReference>
<dbReference type="InterPro" id="IPR027417">
    <property type="entry name" value="P-loop_NTPase"/>
</dbReference>
<evidence type="ECO:0000256" key="9">
    <source>
        <dbReference type="ARBA" id="ARBA00047781"/>
    </source>
</evidence>
<keyword evidence="6" id="KW-0067">ATP-binding</keyword>
<evidence type="ECO:0000313" key="14">
    <source>
        <dbReference type="Proteomes" id="UP000033860"/>
    </source>
</evidence>
<keyword evidence="10" id="KW-0472">Membrane</keyword>
<feature type="transmembrane region" description="Helical" evidence="10">
    <location>
        <begin position="6"/>
        <end position="30"/>
    </location>
</feature>
<reference evidence="13 14" key="1">
    <citation type="journal article" date="2015" name="Nature">
        <title>rRNA introns, odd ribosomes, and small enigmatic genomes across a large radiation of phyla.</title>
        <authorList>
            <person name="Brown C.T."/>
            <person name="Hug L.A."/>
            <person name="Thomas B.C."/>
            <person name="Sharon I."/>
            <person name="Castelle C.J."/>
            <person name="Singh A."/>
            <person name="Wilkins M.J."/>
            <person name="Williams K.H."/>
            <person name="Banfield J.F."/>
        </authorList>
    </citation>
    <scope>NUCLEOTIDE SEQUENCE [LARGE SCALE GENOMIC DNA]</scope>
</reference>
<dbReference type="InterPro" id="IPR004468">
    <property type="entry name" value="CTP_synthase"/>
</dbReference>
<evidence type="ECO:0000256" key="10">
    <source>
        <dbReference type="SAM" id="Phobius"/>
    </source>
</evidence>
<keyword evidence="5" id="KW-0547">Nucleotide-binding</keyword>
<keyword evidence="8" id="KW-0665">Pyrimidine biosynthesis</keyword>
<comment type="caution">
    <text evidence="13">The sequence shown here is derived from an EMBL/GenBank/DDBJ whole genome shotgun (WGS) entry which is preliminary data.</text>
</comment>
<keyword evidence="10" id="KW-1133">Transmembrane helix</keyword>
<dbReference type="PROSITE" id="PS51273">
    <property type="entry name" value="GATASE_TYPE_1"/>
    <property type="match status" value="1"/>
</dbReference>
<name>A0A0G1USM9_9BACT</name>
<proteinExistence type="inferred from homology"/>
<dbReference type="GO" id="GO:0042802">
    <property type="term" value="F:identical protein binding"/>
    <property type="evidence" value="ECO:0007669"/>
    <property type="project" value="TreeGrafter"/>
</dbReference>
<organism evidence="13 14">
    <name type="scientific">Candidatus Beckwithbacteria bacterium GW2011_GWB1_47_15</name>
    <dbReference type="NCBI Taxonomy" id="1618371"/>
    <lineage>
        <taxon>Bacteria</taxon>
        <taxon>Candidatus Beckwithiibacteriota</taxon>
    </lineage>
</organism>
<feature type="domain" description="Glutamine amidotransferase" evidence="11">
    <location>
        <begin position="309"/>
        <end position="547"/>
    </location>
</feature>
<dbReference type="EMBL" id="LCNT01000007">
    <property type="protein sequence ID" value="KKU60735.1"/>
    <property type="molecule type" value="Genomic_DNA"/>
</dbReference>
<dbReference type="Pfam" id="PF06418">
    <property type="entry name" value="CTP_synth_N"/>
    <property type="match status" value="1"/>
</dbReference>
<evidence type="ECO:0000256" key="3">
    <source>
        <dbReference type="ARBA" id="ARBA00012291"/>
    </source>
</evidence>
<dbReference type="NCBIfam" id="TIGR00337">
    <property type="entry name" value="PyrG"/>
    <property type="match status" value="1"/>
</dbReference>
<accession>A0A0G1USM9</accession>
<dbReference type="Gene3D" id="3.40.50.300">
    <property type="entry name" value="P-loop containing nucleotide triphosphate hydrolases"/>
    <property type="match status" value="1"/>
</dbReference>
<keyword evidence="4" id="KW-0436">Ligase</keyword>
<protein>
    <recommendedName>
        <fullName evidence="3">CTP synthase (glutamine hydrolyzing)</fullName>
        <ecNumber evidence="3">6.3.4.2</ecNumber>
    </recommendedName>
</protein>
<dbReference type="UniPathway" id="UPA00159">
    <property type="reaction ID" value="UER00277"/>
</dbReference>
<dbReference type="SUPFAM" id="SSF52317">
    <property type="entry name" value="Class I glutamine amidotransferase-like"/>
    <property type="match status" value="1"/>
</dbReference>
<dbReference type="GO" id="GO:0044210">
    <property type="term" value="P:'de novo' CTP biosynthetic process"/>
    <property type="evidence" value="ECO:0007669"/>
    <property type="project" value="UniProtKB-UniPathway"/>
</dbReference>
<dbReference type="SUPFAM" id="SSF52540">
    <property type="entry name" value="P-loop containing nucleoside triphosphate hydrolases"/>
    <property type="match status" value="1"/>
</dbReference>
<dbReference type="InterPro" id="IPR033828">
    <property type="entry name" value="GATase1_CTP_Synthase"/>
</dbReference>
<dbReference type="InterPro" id="IPR017456">
    <property type="entry name" value="CTP_synthase_N"/>
</dbReference>
<dbReference type="InterPro" id="IPR017926">
    <property type="entry name" value="GATASE"/>
</dbReference>
<gene>
    <name evidence="13" type="ORF">UX85_C0007G0022</name>
</gene>
<dbReference type="NCBIfam" id="NF003792">
    <property type="entry name" value="PRK05380.1"/>
    <property type="match status" value="1"/>
</dbReference>
<dbReference type="GO" id="GO:0005524">
    <property type="term" value="F:ATP binding"/>
    <property type="evidence" value="ECO:0007669"/>
    <property type="project" value="UniProtKB-KW"/>
</dbReference>
<evidence type="ECO:0000256" key="7">
    <source>
        <dbReference type="ARBA" id="ARBA00022962"/>
    </source>
</evidence>
<dbReference type="EC" id="6.3.4.2" evidence="3"/>
<evidence type="ECO:0000313" key="13">
    <source>
        <dbReference type="EMBL" id="KKU60735.1"/>
    </source>
</evidence>
<dbReference type="PANTHER" id="PTHR11550:SF0">
    <property type="entry name" value="CTP SYNTHASE-RELATED"/>
    <property type="match status" value="1"/>
</dbReference>
<evidence type="ECO:0000259" key="12">
    <source>
        <dbReference type="Pfam" id="PF06418"/>
    </source>
</evidence>
<evidence type="ECO:0000256" key="2">
    <source>
        <dbReference type="ARBA" id="ARBA00007533"/>
    </source>
</evidence>
<dbReference type="Proteomes" id="UP000033860">
    <property type="component" value="Unassembled WGS sequence"/>
</dbReference>
<comment type="catalytic activity">
    <reaction evidence="9">
        <text>UTP + L-glutamine + ATP + H2O = CTP + L-glutamate + ADP + phosphate + 2 H(+)</text>
        <dbReference type="Rhea" id="RHEA:26426"/>
        <dbReference type="ChEBI" id="CHEBI:15377"/>
        <dbReference type="ChEBI" id="CHEBI:15378"/>
        <dbReference type="ChEBI" id="CHEBI:29985"/>
        <dbReference type="ChEBI" id="CHEBI:30616"/>
        <dbReference type="ChEBI" id="CHEBI:37563"/>
        <dbReference type="ChEBI" id="CHEBI:43474"/>
        <dbReference type="ChEBI" id="CHEBI:46398"/>
        <dbReference type="ChEBI" id="CHEBI:58359"/>
        <dbReference type="ChEBI" id="CHEBI:456216"/>
        <dbReference type="EC" id="6.3.4.2"/>
    </reaction>
</comment>
<dbReference type="CDD" id="cd01746">
    <property type="entry name" value="GATase1_CTP_Synthase"/>
    <property type="match status" value="1"/>
</dbReference>
<evidence type="ECO:0000256" key="6">
    <source>
        <dbReference type="ARBA" id="ARBA00022840"/>
    </source>
</evidence>
<dbReference type="AlphaFoldDB" id="A0A0G1USM9"/>
<evidence type="ECO:0000256" key="8">
    <source>
        <dbReference type="ARBA" id="ARBA00022975"/>
    </source>
</evidence>
<dbReference type="FunFam" id="3.40.50.880:FF:000002">
    <property type="entry name" value="CTP synthase"/>
    <property type="match status" value="1"/>
</dbReference>
<dbReference type="GO" id="GO:0019856">
    <property type="term" value="P:pyrimidine nucleobase biosynthetic process"/>
    <property type="evidence" value="ECO:0007669"/>
    <property type="project" value="TreeGrafter"/>
</dbReference>
<keyword evidence="10" id="KW-0812">Transmembrane</keyword>
<evidence type="ECO:0000259" key="11">
    <source>
        <dbReference type="Pfam" id="PF00117"/>
    </source>
</evidence>
<dbReference type="Gene3D" id="3.40.50.880">
    <property type="match status" value="1"/>
</dbReference>
<dbReference type="PANTHER" id="PTHR11550">
    <property type="entry name" value="CTP SYNTHASE"/>
    <property type="match status" value="1"/>
</dbReference>